<name>D2Q0W0_KRIFD</name>
<dbReference type="RefSeq" id="WP_012922464.1">
    <property type="nucleotide sequence ID" value="NC_013729.1"/>
</dbReference>
<evidence type="ECO:0000313" key="3">
    <source>
        <dbReference type="Proteomes" id="UP000007967"/>
    </source>
</evidence>
<reference evidence="2 3" key="2">
    <citation type="journal article" date="2010" name="Stand. Genomic Sci.">
        <title>Complete genome sequence of Kribbella flavida type strain (IFO 14399).</title>
        <authorList>
            <person name="Pukall R."/>
            <person name="Lapidus A."/>
            <person name="Glavina Del Rio T."/>
            <person name="Copeland A."/>
            <person name="Tice H."/>
            <person name="Cheng J.-F."/>
            <person name="Lucas S."/>
            <person name="Chen F."/>
            <person name="Nolan M."/>
            <person name="LaButti K."/>
            <person name="Pati A."/>
            <person name="Ivanova N."/>
            <person name="Mavrommatis K."/>
            <person name="Mikhailova N."/>
            <person name="Pitluck S."/>
            <person name="Bruce D."/>
            <person name="Goodwin L."/>
            <person name="Land M."/>
            <person name="Hauser L."/>
            <person name="Chang Y.-J."/>
            <person name="Jeffries C.D."/>
            <person name="Chen A."/>
            <person name="Palaniappan K."/>
            <person name="Chain P."/>
            <person name="Rohde M."/>
            <person name="Goeker M."/>
            <person name="Bristow J."/>
            <person name="Eisen J.A."/>
            <person name="Markowitz V."/>
            <person name="Hugenholtz P."/>
            <person name="Kyrpides N.C."/>
            <person name="Klenk H.-P."/>
            <person name="Brettin T."/>
        </authorList>
    </citation>
    <scope>NUCLEOTIDE SEQUENCE [LARGE SCALE GENOMIC DNA]</scope>
    <source>
        <strain evidence="3">DSM 17836 / JCM 10339 / NBRC 14399</strain>
    </source>
</reference>
<protein>
    <recommendedName>
        <fullName evidence="1">Mycothiol-dependent maleylpyruvate isomerase metal-binding domain-containing protein</fullName>
    </recommendedName>
</protein>
<dbReference type="GO" id="GO:0046872">
    <property type="term" value="F:metal ion binding"/>
    <property type="evidence" value="ECO:0007669"/>
    <property type="project" value="InterPro"/>
</dbReference>
<dbReference type="SUPFAM" id="SSF109854">
    <property type="entry name" value="DinB/YfiT-like putative metalloenzymes"/>
    <property type="match status" value="1"/>
</dbReference>
<evidence type="ECO:0000313" key="2">
    <source>
        <dbReference type="EMBL" id="ADB33910.1"/>
    </source>
</evidence>
<dbReference type="KEGG" id="kfl:Kfla_4894"/>
<dbReference type="Gene3D" id="1.20.120.450">
    <property type="entry name" value="dinb family like domain"/>
    <property type="match status" value="1"/>
</dbReference>
<dbReference type="HOGENOM" id="CLU_051661_2_0_11"/>
<dbReference type="NCBIfam" id="TIGR03083">
    <property type="entry name" value="maleylpyruvate isomerase family mycothiol-dependent enzyme"/>
    <property type="match status" value="1"/>
</dbReference>
<sequence>MIDLGPAGRALVAVVQRIPQEALGGPTPCAEYDVRQLIAHVDDGARGFAGAAGGDGSGEPLDFAAAGWRETLAVRVERLSTAWARPAAWEGTSDLAGLGLSRAEWGKIALTELVVHGWDLAQATGQDLELPAETTQACYDHVAEFLRQPPVPELWGTPVRVPEDASLLDRLVGITGRSPAGAGMTTERSPTVGGAE</sequence>
<gene>
    <name evidence="2" type="ordered locus">Kfla_4894</name>
</gene>
<feature type="domain" description="Mycothiol-dependent maleylpyruvate isomerase metal-binding" evidence="1">
    <location>
        <begin position="6"/>
        <end position="121"/>
    </location>
</feature>
<dbReference type="NCBIfam" id="TIGR03086">
    <property type="entry name" value="TIGR03086 family metal-binding protein"/>
    <property type="match status" value="1"/>
</dbReference>
<accession>D2Q0W0</accession>
<dbReference type="STRING" id="479435.Kfla_4894"/>
<dbReference type="EMBL" id="CP001736">
    <property type="protein sequence ID" value="ADB33910.1"/>
    <property type="molecule type" value="Genomic_DNA"/>
</dbReference>
<dbReference type="Pfam" id="PF11716">
    <property type="entry name" value="MDMPI_N"/>
    <property type="match status" value="1"/>
</dbReference>
<dbReference type="OrthoDB" id="5185819at2"/>
<proteinExistence type="predicted"/>
<dbReference type="AlphaFoldDB" id="D2Q0W0"/>
<evidence type="ECO:0000259" key="1">
    <source>
        <dbReference type="Pfam" id="PF11716"/>
    </source>
</evidence>
<dbReference type="InterPro" id="IPR017517">
    <property type="entry name" value="Maleyloyr_isom"/>
</dbReference>
<dbReference type="Proteomes" id="UP000007967">
    <property type="component" value="Chromosome"/>
</dbReference>
<dbReference type="InterPro" id="IPR024344">
    <property type="entry name" value="MDMPI_metal-binding"/>
</dbReference>
<dbReference type="eggNOG" id="ENOG5032B92">
    <property type="taxonomic scope" value="Bacteria"/>
</dbReference>
<organism evidence="2 3">
    <name type="scientific">Kribbella flavida (strain DSM 17836 / JCM 10339 / NBRC 14399)</name>
    <dbReference type="NCBI Taxonomy" id="479435"/>
    <lineage>
        <taxon>Bacteria</taxon>
        <taxon>Bacillati</taxon>
        <taxon>Actinomycetota</taxon>
        <taxon>Actinomycetes</taxon>
        <taxon>Propionibacteriales</taxon>
        <taxon>Kribbellaceae</taxon>
        <taxon>Kribbella</taxon>
    </lineage>
</organism>
<reference evidence="3" key="1">
    <citation type="submission" date="2009-09" db="EMBL/GenBank/DDBJ databases">
        <title>The complete genome of Kribbella flavida DSM 17836.</title>
        <authorList>
            <consortium name="US DOE Joint Genome Institute (JGI-PGF)"/>
            <person name="Lucas S."/>
            <person name="Copeland A."/>
            <person name="Lapidus A."/>
            <person name="Glavina del Rio T."/>
            <person name="Dalin E."/>
            <person name="Tice H."/>
            <person name="Bruce D."/>
            <person name="Goodwin L."/>
            <person name="Pitluck S."/>
            <person name="Kyrpides N."/>
            <person name="Mavromatis K."/>
            <person name="Ivanova N."/>
            <person name="Saunders E."/>
            <person name="Brettin T."/>
            <person name="Detter J.C."/>
            <person name="Han C."/>
            <person name="Larimer F."/>
            <person name="Land M."/>
            <person name="Hauser L."/>
            <person name="Markowitz V."/>
            <person name="Cheng J.-F."/>
            <person name="Hugenholtz P."/>
            <person name="Woyke T."/>
            <person name="Wu D."/>
            <person name="Pukall R."/>
            <person name="Klenk H.-P."/>
            <person name="Eisen J.A."/>
        </authorList>
    </citation>
    <scope>NUCLEOTIDE SEQUENCE [LARGE SCALE GENOMIC DNA]</scope>
    <source>
        <strain evidence="3">DSM 17836 / JCM 10339 / NBRC 14399</strain>
    </source>
</reference>
<dbReference type="InterPro" id="IPR017520">
    <property type="entry name" value="CHP03086"/>
</dbReference>
<dbReference type="InterPro" id="IPR034660">
    <property type="entry name" value="DinB/YfiT-like"/>
</dbReference>
<keyword evidence="3" id="KW-1185">Reference proteome</keyword>